<dbReference type="NCBIfam" id="TIGR04183">
    <property type="entry name" value="Por_Secre_tail"/>
    <property type="match status" value="1"/>
</dbReference>
<proteinExistence type="predicted"/>
<name>A0A7V2ZKG4_9BACT</name>
<dbReference type="Pfam" id="PF18962">
    <property type="entry name" value="Por_Secre_tail"/>
    <property type="match status" value="1"/>
</dbReference>
<dbReference type="InterPro" id="IPR026444">
    <property type="entry name" value="Secre_tail"/>
</dbReference>
<feature type="domain" description="Secretion system C-terminal sorting" evidence="1">
    <location>
        <begin position="154"/>
        <end position="237"/>
    </location>
</feature>
<evidence type="ECO:0000259" key="1">
    <source>
        <dbReference type="Pfam" id="PF18962"/>
    </source>
</evidence>
<dbReference type="AlphaFoldDB" id="A0A7V2ZKG4"/>
<comment type="caution">
    <text evidence="2">The sequence shown here is derived from an EMBL/GenBank/DDBJ whole genome shotgun (WGS) entry which is preliminary data.</text>
</comment>
<dbReference type="InterPro" id="IPR015943">
    <property type="entry name" value="WD40/YVTN_repeat-like_dom_sf"/>
</dbReference>
<dbReference type="Gene3D" id="2.130.10.10">
    <property type="entry name" value="YVTN repeat-like/Quinoprotein amine dehydrogenase"/>
    <property type="match status" value="1"/>
</dbReference>
<sequence>MSGLRVSSDFGSSWNLIKNDGGISVVAEDSIIFFGTQDGVIYRSTDYGQSWETKFNKPGAYVYSLYKYGQYVFAGTDSGFYVSTNNGESFINKNDNLGHSRIQAILVYNNYVFVGNGNYGAVPVSVWKRPLDELLDINENNSDIPDVFSLSQNYPNPFNPVTKIRFTVPSITLRQAQSDYKVNLKVFDILGREIETLLDEEKPAGIYEVDFDGSTLPSGIYFYKLQVGQFTETKKMVLIK</sequence>
<organism evidence="2">
    <name type="scientific">Ignavibacterium album</name>
    <dbReference type="NCBI Taxonomy" id="591197"/>
    <lineage>
        <taxon>Bacteria</taxon>
        <taxon>Pseudomonadati</taxon>
        <taxon>Ignavibacteriota</taxon>
        <taxon>Ignavibacteria</taxon>
        <taxon>Ignavibacteriales</taxon>
        <taxon>Ignavibacteriaceae</taxon>
        <taxon>Ignavibacterium</taxon>
    </lineage>
</organism>
<gene>
    <name evidence="2" type="ORF">ENS31_08585</name>
</gene>
<evidence type="ECO:0000313" key="2">
    <source>
        <dbReference type="EMBL" id="HFI91566.1"/>
    </source>
</evidence>
<dbReference type="Gene3D" id="2.60.40.4070">
    <property type="match status" value="1"/>
</dbReference>
<reference evidence="2" key="1">
    <citation type="journal article" date="2020" name="mSystems">
        <title>Genome- and Community-Level Interaction Insights into Carbon Utilization and Element Cycling Functions of Hydrothermarchaeota in Hydrothermal Sediment.</title>
        <authorList>
            <person name="Zhou Z."/>
            <person name="Liu Y."/>
            <person name="Xu W."/>
            <person name="Pan J."/>
            <person name="Luo Z.H."/>
            <person name="Li M."/>
        </authorList>
    </citation>
    <scope>NUCLEOTIDE SEQUENCE [LARGE SCALE GENOMIC DNA]</scope>
    <source>
        <strain evidence="2">SpSt-479</strain>
    </source>
</reference>
<dbReference type="SUPFAM" id="SSF110296">
    <property type="entry name" value="Oligoxyloglucan reducing end-specific cellobiohydrolase"/>
    <property type="match status" value="1"/>
</dbReference>
<dbReference type="EMBL" id="DSUJ01000008">
    <property type="protein sequence ID" value="HFI91566.1"/>
    <property type="molecule type" value="Genomic_DNA"/>
</dbReference>
<protein>
    <submittedName>
        <fullName evidence="2">T9SS type A sorting domain-containing protein</fullName>
    </submittedName>
</protein>
<accession>A0A7V2ZKG4</accession>